<evidence type="ECO:0000256" key="4">
    <source>
        <dbReference type="ARBA" id="ARBA00074799"/>
    </source>
</evidence>
<dbReference type="SUPFAM" id="SSF101386">
    <property type="entry name" value="all-alpha NTP pyrophosphatases"/>
    <property type="match status" value="2"/>
</dbReference>
<evidence type="ECO:0000256" key="1">
    <source>
        <dbReference type="ARBA" id="ARBA00052141"/>
    </source>
</evidence>
<gene>
    <name evidence="6" type="primary">mazG</name>
    <name evidence="6" type="ORF">PSEHALCIP103_00346</name>
</gene>
<dbReference type="FunFam" id="1.10.287.1080:FF:000001">
    <property type="entry name" value="Nucleoside triphosphate pyrophosphohydrolase"/>
    <property type="match status" value="1"/>
</dbReference>
<dbReference type="GO" id="GO:0046081">
    <property type="term" value="P:dUTP catabolic process"/>
    <property type="evidence" value="ECO:0007669"/>
    <property type="project" value="TreeGrafter"/>
</dbReference>
<dbReference type="InterPro" id="IPR004518">
    <property type="entry name" value="MazG-like_dom"/>
</dbReference>
<feature type="domain" description="NTP pyrophosphohydrolase MazG-like" evidence="5">
    <location>
        <begin position="180"/>
        <end position="241"/>
    </location>
</feature>
<dbReference type="RefSeq" id="WP_262976008.1">
    <property type="nucleotide sequence ID" value="NZ_CAMAPB010000003.1"/>
</dbReference>
<dbReference type="InterPro" id="IPR048011">
    <property type="entry name" value="NTP-PPase_MazG-like_C"/>
</dbReference>
<sequence>MQNEGSNQANNEAISQLLEIMQTLRNPEGGCPWDLKQTFASIVPHTLEEAYEVADCIERDDLNELKGELGDLLFQIVFYAQLAQEQQLFNFNDVVAQLNEKLVRRHPHVFSAQDTPKTNAELAAQWQAIKAQERAAKPQGQSSVLWQDIPNSLPSLTKAKKIQQRVAALGFDWPTYHGAIDKVSEEVEEVKEALAHDPYSDHTAEELGDLLFATVNVARHVKRDPEQLLRSANDKFSARFEKVQNYLIAQGKCIESASLEEMDAAWDAIKKLNK</sequence>
<dbReference type="GO" id="GO:0047693">
    <property type="term" value="F:ATP diphosphatase activity"/>
    <property type="evidence" value="ECO:0007669"/>
    <property type="project" value="UniProtKB-EC"/>
</dbReference>
<name>A0A9W4QSD6_PSEHA</name>
<dbReference type="Gene3D" id="1.10.287.1080">
    <property type="entry name" value="MazG-like"/>
    <property type="match status" value="2"/>
</dbReference>
<keyword evidence="6" id="KW-0378">Hydrolase</keyword>
<dbReference type="AlphaFoldDB" id="A0A9W4QSD6"/>
<proteinExistence type="inferred from homology"/>
<feature type="domain" description="NTP pyrophosphohydrolase MazG-like" evidence="5">
    <location>
        <begin position="37"/>
        <end position="110"/>
    </location>
</feature>
<dbReference type="FunFam" id="1.10.287.1080:FF:000003">
    <property type="entry name" value="Nucleoside triphosphate pyrophosphohydrolase"/>
    <property type="match status" value="1"/>
</dbReference>
<dbReference type="GO" id="GO:0046047">
    <property type="term" value="P:TTP catabolic process"/>
    <property type="evidence" value="ECO:0007669"/>
    <property type="project" value="TreeGrafter"/>
</dbReference>
<dbReference type="Proteomes" id="UP001152447">
    <property type="component" value="Unassembled WGS sequence"/>
</dbReference>
<dbReference type="GO" id="GO:0046061">
    <property type="term" value="P:dATP catabolic process"/>
    <property type="evidence" value="ECO:0007669"/>
    <property type="project" value="TreeGrafter"/>
</dbReference>
<organism evidence="6 7">
    <name type="scientific">Pseudoalteromonas haloplanktis</name>
    <name type="common">Alteromonas haloplanktis</name>
    <dbReference type="NCBI Taxonomy" id="228"/>
    <lineage>
        <taxon>Bacteria</taxon>
        <taxon>Pseudomonadati</taxon>
        <taxon>Pseudomonadota</taxon>
        <taxon>Gammaproteobacteria</taxon>
        <taxon>Alteromonadales</taxon>
        <taxon>Pseudoalteromonadaceae</taxon>
        <taxon>Pseudoalteromonas</taxon>
    </lineage>
</organism>
<dbReference type="GO" id="GO:0006203">
    <property type="term" value="P:dGTP catabolic process"/>
    <property type="evidence" value="ECO:0007669"/>
    <property type="project" value="TreeGrafter"/>
</dbReference>
<dbReference type="NCBIfam" id="NF007113">
    <property type="entry name" value="PRK09562.1"/>
    <property type="match status" value="1"/>
</dbReference>
<comment type="caution">
    <text evidence="6">The sequence shown here is derived from an EMBL/GenBank/DDBJ whole genome shotgun (WGS) entry which is preliminary data.</text>
</comment>
<dbReference type="InterPro" id="IPR048015">
    <property type="entry name" value="NTP-PPase_MazG-like_N"/>
</dbReference>
<dbReference type="GO" id="GO:0006950">
    <property type="term" value="P:response to stress"/>
    <property type="evidence" value="ECO:0007669"/>
    <property type="project" value="UniProtKB-ARBA"/>
</dbReference>
<evidence type="ECO:0000313" key="7">
    <source>
        <dbReference type="Proteomes" id="UP001152447"/>
    </source>
</evidence>
<accession>A0A9W4QSD6</accession>
<reference evidence="6" key="1">
    <citation type="submission" date="2022-07" db="EMBL/GenBank/DDBJ databases">
        <authorList>
            <person name="Criscuolo A."/>
        </authorList>
    </citation>
    <scope>NUCLEOTIDE SEQUENCE</scope>
    <source>
        <strain evidence="6">CIP103197</strain>
    </source>
</reference>
<dbReference type="PANTHER" id="PTHR30522:SF0">
    <property type="entry name" value="NUCLEOSIDE TRIPHOSPHATE PYROPHOSPHOHYDROLASE"/>
    <property type="match status" value="1"/>
</dbReference>
<dbReference type="CDD" id="cd11529">
    <property type="entry name" value="NTP-PPase_MazG_Cterm"/>
    <property type="match status" value="1"/>
</dbReference>
<dbReference type="GO" id="GO:0046076">
    <property type="term" value="P:dTTP catabolic process"/>
    <property type="evidence" value="ECO:0007669"/>
    <property type="project" value="TreeGrafter"/>
</dbReference>
<dbReference type="Pfam" id="PF03819">
    <property type="entry name" value="MazG"/>
    <property type="match status" value="2"/>
</dbReference>
<dbReference type="InterPro" id="IPR011551">
    <property type="entry name" value="NTP_PyrPHydrolase_MazG"/>
</dbReference>
<dbReference type="PANTHER" id="PTHR30522">
    <property type="entry name" value="NUCLEOSIDE TRIPHOSPHATE PYROPHOSPHOHYDROLASE"/>
    <property type="match status" value="1"/>
</dbReference>
<evidence type="ECO:0000259" key="5">
    <source>
        <dbReference type="Pfam" id="PF03819"/>
    </source>
</evidence>
<evidence type="ECO:0000256" key="2">
    <source>
        <dbReference type="ARBA" id="ARBA00061115"/>
    </source>
</evidence>
<protein>
    <recommendedName>
        <fullName evidence="4">Nucleoside triphosphate pyrophosphohydrolase</fullName>
        <ecNumber evidence="3">3.6.1.8</ecNumber>
    </recommendedName>
</protein>
<dbReference type="GO" id="GO:0046052">
    <property type="term" value="P:UTP catabolic process"/>
    <property type="evidence" value="ECO:0007669"/>
    <property type="project" value="TreeGrafter"/>
</dbReference>
<comment type="catalytic activity">
    <reaction evidence="1">
        <text>ATP + H2O = AMP + diphosphate + H(+)</text>
        <dbReference type="Rhea" id="RHEA:14245"/>
        <dbReference type="ChEBI" id="CHEBI:15377"/>
        <dbReference type="ChEBI" id="CHEBI:15378"/>
        <dbReference type="ChEBI" id="CHEBI:30616"/>
        <dbReference type="ChEBI" id="CHEBI:33019"/>
        <dbReference type="ChEBI" id="CHEBI:456215"/>
        <dbReference type="EC" id="3.6.1.8"/>
    </reaction>
</comment>
<evidence type="ECO:0000313" key="6">
    <source>
        <dbReference type="EMBL" id="CAH9051158.1"/>
    </source>
</evidence>
<dbReference type="NCBIfam" id="TIGR00444">
    <property type="entry name" value="mazG"/>
    <property type="match status" value="1"/>
</dbReference>
<dbReference type="EC" id="3.6.1.8" evidence="3"/>
<evidence type="ECO:0000256" key="3">
    <source>
        <dbReference type="ARBA" id="ARBA00066372"/>
    </source>
</evidence>
<comment type="similarity">
    <text evidence="2">Belongs to the nucleoside triphosphate pyrophosphohydrolase family.</text>
</comment>
<dbReference type="EMBL" id="CAMAPB010000003">
    <property type="protein sequence ID" value="CAH9051158.1"/>
    <property type="molecule type" value="Genomic_DNA"/>
</dbReference>
<keyword evidence="7" id="KW-1185">Reference proteome</keyword>
<dbReference type="CDD" id="cd11528">
    <property type="entry name" value="NTP-PPase_MazG_Nterm"/>
    <property type="match status" value="1"/>
</dbReference>